<organism evidence="3 4">
    <name type="scientific">Anoxynatronum sibiricum</name>
    <dbReference type="NCBI Taxonomy" id="210623"/>
    <lineage>
        <taxon>Bacteria</taxon>
        <taxon>Bacillati</taxon>
        <taxon>Bacillota</taxon>
        <taxon>Clostridia</taxon>
        <taxon>Eubacteriales</taxon>
        <taxon>Clostridiaceae</taxon>
        <taxon>Anoxynatronum</taxon>
    </lineage>
</organism>
<gene>
    <name evidence="3" type="ORF">AAIG11_15515</name>
</gene>
<evidence type="ECO:0000256" key="1">
    <source>
        <dbReference type="SAM" id="MobiDB-lite"/>
    </source>
</evidence>
<evidence type="ECO:0000256" key="2">
    <source>
        <dbReference type="SAM" id="Phobius"/>
    </source>
</evidence>
<keyword evidence="2" id="KW-1133">Transmembrane helix</keyword>
<feature type="transmembrane region" description="Helical" evidence="2">
    <location>
        <begin position="27"/>
        <end position="50"/>
    </location>
</feature>
<accession>A0ABU9VXJ1</accession>
<dbReference type="RefSeq" id="WP_343187179.1">
    <property type="nucleotide sequence ID" value="NZ_JBCITM010000023.1"/>
</dbReference>
<feature type="region of interest" description="Disordered" evidence="1">
    <location>
        <begin position="1"/>
        <end position="22"/>
    </location>
</feature>
<feature type="transmembrane region" description="Helical" evidence="2">
    <location>
        <begin position="80"/>
        <end position="98"/>
    </location>
</feature>
<dbReference type="Proteomes" id="UP001407405">
    <property type="component" value="Unassembled WGS sequence"/>
</dbReference>
<name>A0ABU9VXJ1_9CLOT</name>
<protein>
    <submittedName>
        <fullName evidence="3">Uncharacterized protein</fullName>
    </submittedName>
</protein>
<keyword evidence="2" id="KW-0472">Membrane</keyword>
<reference evidence="3 4" key="1">
    <citation type="submission" date="2024-04" db="EMBL/GenBank/DDBJ databases">
        <title>Genome sequencing and metabolic network reconstruction of aminoacids and betaine degradation by Anoxynatronum sibiricum.</title>
        <authorList>
            <person name="Detkova E.N."/>
            <person name="Boltjanskaja Y.V."/>
            <person name="Mardanov A.V."/>
            <person name="Kevbrin V."/>
        </authorList>
    </citation>
    <scope>NUCLEOTIDE SEQUENCE [LARGE SCALE GENOMIC DNA]</scope>
    <source>
        <strain evidence="3 4">Z-7981</strain>
    </source>
</reference>
<evidence type="ECO:0000313" key="4">
    <source>
        <dbReference type="Proteomes" id="UP001407405"/>
    </source>
</evidence>
<dbReference type="EMBL" id="JBCITM010000023">
    <property type="protein sequence ID" value="MEN1761895.1"/>
    <property type="molecule type" value="Genomic_DNA"/>
</dbReference>
<feature type="transmembrane region" description="Helical" evidence="2">
    <location>
        <begin position="110"/>
        <end position="130"/>
    </location>
</feature>
<comment type="caution">
    <text evidence="3">The sequence shown here is derived from an EMBL/GenBank/DDBJ whole genome shotgun (WGS) entry which is preliminary data.</text>
</comment>
<proteinExistence type="predicted"/>
<feature type="compositionally biased region" description="Basic and acidic residues" evidence="1">
    <location>
        <begin position="1"/>
        <end position="10"/>
    </location>
</feature>
<keyword evidence="2" id="KW-0812">Transmembrane</keyword>
<evidence type="ECO:0000313" key="3">
    <source>
        <dbReference type="EMBL" id="MEN1761895.1"/>
    </source>
</evidence>
<sequence>MEPTIHDRRNQQNGTTNHRERRKGPDVWLRSIQWIGMISWGLMLPLLFLIDRAKPEFETFFDKMFDIQVRSTWDQDVFRWAFYLMVGLLVLSAGGLAINKSRKRRREDYYRINLVIIFLLSAAGILYYLMNFIG</sequence>
<keyword evidence="4" id="KW-1185">Reference proteome</keyword>